<evidence type="ECO:0008006" key="4">
    <source>
        <dbReference type="Google" id="ProtNLM"/>
    </source>
</evidence>
<dbReference type="EMBL" id="JAZGSY010000324">
    <property type="protein sequence ID" value="KAL1837149.1"/>
    <property type="molecule type" value="Genomic_DNA"/>
</dbReference>
<feature type="compositionally biased region" description="Pro residues" evidence="1">
    <location>
        <begin position="80"/>
        <end position="92"/>
    </location>
</feature>
<feature type="region of interest" description="Disordered" evidence="1">
    <location>
        <begin position="109"/>
        <end position="131"/>
    </location>
</feature>
<sequence>MERIAGPSPVDPDGNIPVSRAIDTQGPRAEKSPSAPHADNYTCMSDRLSQLSVSPSSPIPPGPPSPQLNQPPMPQDFIPPTRPSSTPFPQPEPRSTEVRCISCPASQFLTAGTPESTGQPLAEPAEPSPNMSLSDLPAEIHECILDHLFGFRVSAASKSSVTRWGTALRHPRRRELSELALVSPAWRVMIQERLYRHIKLKASIESLTSALAYFAARPHLQSYVKHLELWFPVFHPKNRPLALSTATTLPAVTPDGLSTASYVLPVDNCSLEEAFYFVAETLPNVCVLTLEGGERKKAPKVRNWIRDSGDQQGPRTMPQLESVKRLICKGQWNLIRGEEDFEAIMSALPNLREWHGSYSKPKSKSYLTMADILLKPMSLSSLDLCLEGDYRRELTFPSYFFKVSSKLHFCSRLATAAASPSLQHFSYTGRVCKHFFVELAARQRDPRAARLQSIDLTVKNCCRPLASWNESGSGITDMNFINAFEELVIAGIRVLGKLPSIEYLRIRYVDLDSPCPPLNPHFTLRNGRVTGVWSDAIIAEMNAARPQARFAELSDSFGGEVACRKDGRITFTPEFSPAASQSLKLSNYALLSGTNGGFTVTYDSRLVPAMVGGGSTLPENVLQHHTLLF</sequence>
<gene>
    <name evidence="2" type="ORF">VTJ49DRAFT_4214</name>
</gene>
<comment type="caution">
    <text evidence="2">The sequence shown here is derived from an EMBL/GenBank/DDBJ whole genome shotgun (WGS) entry which is preliminary data.</text>
</comment>
<proteinExistence type="predicted"/>
<feature type="compositionally biased region" description="Pro residues" evidence="1">
    <location>
        <begin position="57"/>
        <end position="74"/>
    </location>
</feature>
<organism evidence="2 3">
    <name type="scientific">Humicola insolens</name>
    <name type="common">Soft-rot fungus</name>
    <dbReference type="NCBI Taxonomy" id="85995"/>
    <lineage>
        <taxon>Eukaryota</taxon>
        <taxon>Fungi</taxon>
        <taxon>Dikarya</taxon>
        <taxon>Ascomycota</taxon>
        <taxon>Pezizomycotina</taxon>
        <taxon>Sordariomycetes</taxon>
        <taxon>Sordariomycetidae</taxon>
        <taxon>Sordariales</taxon>
        <taxon>Chaetomiaceae</taxon>
        <taxon>Mycothermus</taxon>
    </lineage>
</organism>
<evidence type="ECO:0000256" key="1">
    <source>
        <dbReference type="SAM" id="MobiDB-lite"/>
    </source>
</evidence>
<protein>
    <recommendedName>
        <fullName evidence="4">F-box domain-containing protein</fullName>
    </recommendedName>
</protein>
<name>A0ABR3V5W9_HUMIN</name>
<accession>A0ABR3V5W9</accession>
<feature type="region of interest" description="Disordered" evidence="1">
    <location>
        <begin position="1"/>
        <end position="97"/>
    </location>
</feature>
<dbReference type="Proteomes" id="UP001583172">
    <property type="component" value="Unassembled WGS sequence"/>
</dbReference>
<evidence type="ECO:0000313" key="2">
    <source>
        <dbReference type="EMBL" id="KAL1837149.1"/>
    </source>
</evidence>
<feature type="compositionally biased region" description="Polar residues" evidence="1">
    <location>
        <begin position="109"/>
        <end position="119"/>
    </location>
</feature>
<keyword evidence="3" id="KW-1185">Reference proteome</keyword>
<reference evidence="2 3" key="1">
    <citation type="journal article" date="2024" name="Commun. Biol.">
        <title>Comparative genomic analysis of thermophilic fungi reveals convergent evolutionary adaptations and gene losses.</title>
        <authorList>
            <person name="Steindorff A.S."/>
            <person name="Aguilar-Pontes M.V."/>
            <person name="Robinson A.J."/>
            <person name="Andreopoulos B."/>
            <person name="LaButti K."/>
            <person name="Kuo A."/>
            <person name="Mondo S."/>
            <person name="Riley R."/>
            <person name="Otillar R."/>
            <person name="Haridas S."/>
            <person name="Lipzen A."/>
            <person name="Grimwood J."/>
            <person name="Schmutz J."/>
            <person name="Clum A."/>
            <person name="Reid I.D."/>
            <person name="Moisan M.C."/>
            <person name="Butler G."/>
            <person name="Nguyen T.T.M."/>
            <person name="Dewar K."/>
            <person name="Conant G."/>
            <person name="Drula E."/>
            <person name="Henrissat B."/>
            <person name="Hansel C."/>
            <person name="Singer S."/>
            <person name="Hutchinson M.I."/>
            <person name="de Vries R.P."/>
            <person name="Natvig D.O."/>
            <person name="Powell A.J."/>
            <person name="Tsang A."/>
            <person name="Grigoriev I.V."/>
        </authorList>
    </citation>
    <scope>NUCLEOTIDE SEQUENCE [LARGE SCALE GENOMIC DNA]</scope>
    <source>
        <strain evidence="2 3">CBS 620.91</strain>
    </source>
</reference>
<evidence type="ECO:0000313" key="3">
    <source>
        <dbReference type="Proteomes" id="UP001583172"/>
    </source>
</evidence>